<evidence type="ECO:0000256" key="5">
    <source>
        <dbReference type="ARBA" id="ARBA00022840"/>
    </source>
</evidence>
<evidence type="ECO:0000313" key="12">
    <source>
        <dbReference type="EMBL" id="HET46862.1"/>
    </source>
</evidence>
<dbReference type="EMBL" id="JMFG01000002">
    <property type="protein sequence ID" value="KDA54920.1"/>
    <property type="molecule type" value="Genomic_DNA"/>
</dbReference>
<reference evidence="11" key="2">
    <citation type="journal article" date="2020" name="mSystems">
        <title>Genome- and Community-Level Interaction Insights into Carbon Utilization and Element Cycling Functions of Hydrothermarchaeota in Hydrothermal Sediment.</title>
        <authorList>
            <person name="Zhou Z."/>
            <person name="Liu Y."/>
            <person name="Xu W."/>
            <person name="Pan J."/>
            <person name="Luo Z.H."/>
            <person name="Li M."/>
        </authorList>
    </citation>
    <scope>NUCLEOTIDE SEQUENCE [LARGE SCALE GENOMIC DNA]</scope>
    <source>
        <strain evidence="11">SpSt-186</strain>
        <strain evidence="12">SpSt-299</strain>
    </source>
</reference>
<dbReference type="SUPFAM" id="SSF52540">
    <property type="entry name" value="P-loop containing nucleoside triphosphate hydrolases"/>
    <property type="match status" value="1"/>
</dbReference>
<dbReference type="NCBIfam" id="NF003544">
    <property type="entry name" value="PRK05201.1"/>
    <property type="match status" value="1"/>
</dbReference>
<reference evidence="13 14" key="1">
    <citation type="submission" date="2014-04" db="EMBL/GenBank/DDBJ databases">
        <title>The Genome Sequence of Thermoanaerobaculum aquaticum MP-01, The First Cultivated Group 23 Acidobacterium.</title>
        <authorList>
            <person name="Stamps B.W."/>
            <person name="Losey N.A."/>
            <person name="Lawson P.A."/>
            <person name="Stevenson B.S."/>
        </authorList>
    </citation>
    <scope>NUCLEOTIDE SEQUENCE [LARGE SCALE GENOMIC DNA]</scope>
    <source>
        <strain evidence="13 14">MP-01</strain>
    </source>
</reference>
<dbReference type="OrthoDB" id="9804062at2"/>
<evidence type="ECO:0000259" key="10">
    <source>
        <dbReference type="SMART" id="SM01086"/>
    </source>
</evidence>
<dbReference type="SMART" id="SM01086">
    <property type="entry name" value="ClpB_D2-small"/>
    <property type="match status" value="1"/>
</dbReference>
<keyword evidence="4 7" id="KW-0547">Nucleotide-binding</keyword>
<dbReference type="InterPro" id="IPR027417">
    <property type="entry name" value="P-loop_NTPase"/>
</dbReference>
<dbReference type="CDD" id="cd19498">
    <property type="entry name" value="RecA-like_HslU"/>
    <property type="match status" value="1"/>
</dbReference>
<dbReference type="PANTHER" id="PTHR48102:SF3">
    <property type="entry name" value="ATP-DEPENDENT PROTEASE ATPASE SUBUNIT HSLU"/>
    <property type="match status" value="1"/>
</dbReference>
<dbReference type="GO" id="GO:0008233">
    <property type="term" value="F:peptidase activity"/>
    <property type="evidence" value="ECO:0007669"/>
    <property type="project" value="UniProtKB-KW"/>
</dbReference>
<feature type="binding site" evidence="7">
    <location>
        <position position="314"/>
    </location>
    <ligand>
        <name>ATP</name>
        <dbReference type="ChEBI" id="CHEBI:30616"/>
    </ligand>
</feature>
<dbReference type="InterPro" id="IPR003959">
    <property type="entry name" value="ATPase_AAA_core"/>
</dbReference>
<evidence type="ECO:0000256" key="3">
    <source>
        <dbReference type="ARBA" id="ARBA00022490"/>
    </source>
</evidence>
<feature type="binding site" evidence="7">
    <location>
        <begin position="61"/>
        <end position="66"/>
    </location>
    <ligand>
        <name>ATP</name>
        <dbReference type="ChEBI" id="CHEBI:30616"/>
    </ligand>
</feature>
<keyword evidence="8" id="KW-0175">Coiled coil</keyword>
<name>A0A062Y2E2_9BACT</name>
<dbReference type="InterPro" id="IPR003593">
    <property type="entry name" value="AAA+_ATPase"/>
</dbReference>
<dbReference type="Gene3D" id="3.40.50.300">
    <property type="entry name" value="P-loop containing nucleotide triphosphate hydrolases"/>
    <property type="match status" value="2"/>
</dbReference>
<comment type="function">
    <text evidence="7">ATPase subunit of a proteasome-like degradation complex; this subunit has chaperone activity. The binding of ATP and its subsequent hydrolysis by HslU are essential for unfolding of protein substrates subsequently hydrolyzed by HslV. HslU recognizes the N-terminal part of its protein substrates and unfolds these before they are guided to HslV for hydrolysis.</text>
</comment>
<evidence type="ECO:0000256" key="1">
    <source>
        <dbReference type="ARBA" id="ARBA00004496"/>
    </source>
</evidence>
<feature type="binding site" evidence="7">
    <location>
        <position position="248"/>
    </location>
    <ligand>
        <name>ATP</name>
        <dbReference type="ChEBI" id="CHEBI:30616"/>
    </ligand>
</feature>
<dbReference type="NCBIfam" id="TIGR00390">
    <property type="entry name" value="hslU"/>
    <property type="match status" value="1"/>
</dbReference>
<comment type="caution">
    <text evidence="13">The sequence shown here is derived from an EMBL/GenBank/DDBJ whole genome shotgun (WGS) entry which is preliminary data.</text>
</comment>
<sequence>MNEPLTPAAIVAELSRYIVGQEAAKKAVAIALRNRWRRQQLPPEVQKEVMPANIILIGPTGVGKTEIARRLARLANAPFVKVEASKFTEVGYVGRDVDSIVRDLVEAAVALVREEKAAKVRVAAQRAAEERLIELLMPKGASDPEETRRSLKRLLREGQLEKQEVELEVTENRAPNIAFLGGQGLESLELSLREAFGPLFAQRAQRRVTVAEARKILETEELERLLDKAEIEREAVRRAQESGIVFLDEIDKIASRGTPAAGPDVSREGVQRDLLPLVEGTTVNTRYGPVATDHVLFIAAGAFHVAKPSDLIPELQGRFPVRVELSPLSENDLLRILTQPEHALLKQHQALLATEGVTLEVTPDGAAEMARIAFELNRSGQNIGARRLVTVVEKVMEEVSFTAPERSGSRVVVDAEYVRQALAPLLQQEDLARYIL</sequence>
<dbReference type="Gene3D" id="1.10.8.60">
    <property type="match status" value="1"/>
</dbReference>
<dbReference type="PANTHER" id="PTHR48102">
    <property type="entry name" value="ATP-DEPENDENT CLP PROTEASE ATP-BINDING SUBUNIT CLPX-LIKE, MITOCHONDRIAL-RELATED"/>
    <property type="match status" value="1"/>
</dbReference>
<keyword evidence="14" id="KW-1185">Reference proteome</keyword>
<feature type="coiled-coil region" evidence="8">
    <location>
        <begin position="212"/>
        <end position="242"/>
    </location>
</feature>
<evidence type="ECO:0000313" key="14">
    <source>
        <dbReference type="Proteomes" id="UP000027284"/>
    </source>
</evidence>
<protein>
    <recommendedName>
        <fullName evidence="7">ATP-dependent protease ATPase subunit HslU</fullName>
    </recommendedName>
    <alternativeName>
        <fullName evidence="7">Unfoldase HslU</fullName>
    </alternativeName>
</protein>
<proteinExistence type="inferred from homology"/>
<feature type="binding site" evidence="7">
    <location>
        <position position="19"/>
    </location>
    <ligand>
        <name>ATP</name>
        <dbReference type="ChEBI" id="CHEBI:30616"/>
    </ligand>
</feature>
<evidence type="ECO:0000313" key="11">
    <source>
        <dbReference type="EMBL" id="HEQ88790.1"/>
    </source>
</evidence>
<dbReference type="EMBL" id="DSMR01000118">
    <property type="protein sequence ID" value="HET46862.1"/>
    <property type="molecule type" value="Genomic_DNA"/>
</dbReference>
<evidence type="ECO:0000259" key="9">
    <source>
        <dbReference type="SMART" id="SM00382"/>
    </source>
</evidence>
<feature type="domain" description="Clp ATPase C-terminal" evidence="10">
    <location>
        <begin position="328"/>
        <end position="422"/>
    </location>
</feature>
<evidence type="ECO:0000313" key="13">
    <source>
        <dbReference type="EMBL" id="KDA54920.1"/>
    </source>
</evidence>
<comment type="subunit">
    <text evidence="7">A double ring-shaped homohexamer of HslV is capped on each side by a ring-shaped HslU homohexamer. The assembly of the HslU/HslV complex is dependent on binding of ATP.</text>
</comment>
<dbReference type="HAMAP" id="MF_00249">
    <property type="entry name" value="HslU"/>
    <property type="match status" value="1"/>
</dbReference>
<dbReference type="GO" id="GO:0036402">
    <property type="term" value="F:proteasome-activating activity"/>
    <property type="evidence" value="ECO:0007669"/>
    <property type="project" value="UniProtKB-UniRule"/>
</dbReference>
<keyword evidence="5 7" id="KW-0067">ATP-binding</keyword>
<gene>
    <name evidence="7 11" type="primary">hslU</name>
    <name evidence="13" type="ORF">EG19_03720</name>
    <name evidence="11" type="ORF">ENP06_05190</name>
    <name evidence="12" type="ORF">ENQ31_01685</name>
</gene>
<dbReference type="STRING" id="1312852.EG19_03720"/>
<evidence type="ECO:0000256" key="2">
    <source>
        <dbReference type="ARBA" id="ARBA00009771"/>
    </source>
</evidence>
<evidence type="ECO:0000256" key="8">
    <source>
        <dbReference type="SAM" id="Coils"/>
    </source>
</evidence>
<accession>A0A062Y2E2</accession>
<dbReference type="GO" id="GO:0005524">
    <property type="term" value="F:ATP binding"/>
    <property type="evidence" value="ECO:0007669"/>
    <property type="project" value="UniProtKB-UniRule"/>
</dbReference>
<dbReference type="Pfam" id="PF07724">
    <property type="entry name" value="AAA_2"/>
    <property type="match status" value="1"/>
</dbReference>
<comment type="similarity">
    <text evidence="2 7">Belongs to the ClpX chaperone family. HslU subfamily.</text>
</comment>
<evidence type="ECO:0000256" key="4">
    <source>
        <dbReference type="ARBA" id="ARBA00022741"/>
    </source>
</evidence>
<dbReference type="Proteomes" id="UP000027284">
    <property type="component" value="Unassembled WGS sequence"/>
</dbReference>
<keyword evidence="3 7" id="KW-0963">Cytoplasm</keyword>
<dbReference type="InterPro" id="IPR019489">
    <property type="entry name" value="Clp_ATPase_C"/>
</dbReference>
<dbReference type="InterPro" id="IPR050052">
    <property type="entry name" value="ATP-dep_Clp_protease_ClpX"/>
</dbReference>
<keyword evidence="11" id="KW-0378">Hydrolase</keyword>
<evidence type="ECO:0000256" key="6">
    <source>
        <dbReference type="ARBA" id="ARBA00023186"/>
    </source>
</evidence>
<dbReference type="GO" id="GO:0016887">
    <property type="term" value="F:ATP hydrolysis activity"/>
    <property type="evidence" value="ECO:0007669"/>
    <property type="project" value="InterPro"/>
</dbReference>
<dbReference type="GO" id="GO:0009376">
    <property type="term" value="C:HslUV protease complex"/>
    <property type="evidence" value="ECO:0007669"/>
    <property type="project" value="UniProtKB-UniRule"/>
</dbReference>
<dbReference type="FunFam" id="3.40.50.300:FF:000220">
    <property type="entry name" value="ATP-dependent protease ATPase subunit HslU"/>
    <property type="match status" value="1"/>
</dbReference>
<dbReference type="EMBL" id="DSHW01000394">
    <property type="protein sequence ID" value="HEQ88790.1"/>
    <property type="molecule type" value="Genomic_DNA"/>
</dbReference>
<organism evidence="13 14">
    <name type="scientific">Thermoanaerobaculum aquaticum</name>
    <dbReference type="NCBI Taxonomy" id="1312852"/>
    <lineage>
        <taxon>Bacteria</taxon>
        <taxon>Pseudomonadati</taxon>
        <taxon>Acidobacteriota</taxon>
        <taxon>Thermoanaerobaculia</taxon>
        <taxon>Thermoanaerobaculales</taxon>
        <taxon>Thermoanaerobaculaceae</taxon>
        <taxon>Thermoanaerobaculum</taxon>
    </lineage>
</organism>
<dbReference type="AlphaFoldDB" id="A0A062Y2E2"/>
<dbReference type="FunFam" id="3.40.50.300:FF:000213">
    <property type="entry name" value="ATP-dependent protease ATPase subunit HslU"/>
    <property type="match status" value="1"/>
</dbReference>
<comment type="subcellular location">
    <subcellularLocation>
        <location evidence="1 7">Cytoplasm</location>
    </subcellularLocation>
</comment>
<dbReference type="InterPro" id="IPR004491">
    <property type="entry name" value="HslU"/>
</dbReference>
<feature type="domain" description="AAA+ ATPase" evidence="9">
    <location>
        <begin position="50"/>
        <end position="325"/>
    </location>
</feature>
<keyword evidence="11" id="KW-0645">Protease</keyword>
<dbReference type="RefSeq" id="WP_038046282.1">
    <property type="nucleotide sequence ID" value="NZ_JMFG01000002.1"/>
</dbReference>
<feature type="binding site" evidence="7">
    <location>
        <position position="386"/>
    </location>
    <ligand>
        <name>ATP</name>
        <dbReference type="ChEBI" id="CHEBI:30616"/>
    </ligand>
</feature>
<dbReference type="Pfam" id="PF00004">
    <property type="entry name" value="AAA"/>
    <property type="match status" value="1"/>
</dbReference>
<keyword evidence="6 7" id="KW-0143">Chaperone</keyword>
<dbReference type="GO" id="GO:0043335">
    <property type="term" value="P:protein unfolding"/>
    <property type="evidence" value="ECO:0007669"/>
    <property type="project" value="UniProtKB-UniRule"/>
</dbReference>
<evidence type="ECO:0000256" key="7">
    <source>
        <dbReference type="HAMAP-Rule" id="MF_00249"/>
    </source>
</evidence>
<dbReference type="SMART" id="SM00382">
    <property type="entry name" value="AAA"/>
    <property type="match status" value="1"/>
</dbReference>